<dbReference type="InterPro" id="IPR036457">
    <property type="entry name" value="PPM-type-like_dom_sf"/>
</dbReference>
<sequence>MGACCSKDGMHGSSGRFMEERVVVQRVQYDQPKPKAKVEDEEESVQYGDGGARIMLQGCSDFTSMYSQQGRKGINQDAMTVWQDFTGDEDVFFCGVFDGHGPYGHIIARHVRDNLPSKISKAVRVAQISGCKYAGGEVDTDDSSDSEDYKDTHSENNAGNINLSLSTWEACIVKSFKEMDQEICEEINIDSFCSGSTAVTVVKRYAGDHLMIANLGDSRAILCTKTEEDELVPVQLTVDLKPDIPSEAERITNCEGRIFAVDAEPSVYRIWMPDVDCPGLAMARAFGDFCLKDYGLISIPDVSYRKLTDNDEFVVLATDGVWDALSNAEVVRIVASARRRSTAAKCLIKGAVRAWRLKYPCAKVDDCAVICLFLKDEYASYNMYKSDSTRSNLNEAELVSRKKVPHGSADSEISVSTQGNWSAIDEVSRVDTVVKIPQGLSLRKSAKEVQEVEAH</sequence>
<dbReference type="CDD" id="cd00143">
    <property type="entry name" value="PP2Cc"/>
    <property type="match status" value="1"/>
</dbReference>
<evidence type="ECO:0000313" key="3">
    <source>
        <dbReference type="EMBL" id="KAF3448027.1"/>
    </source>
</evidence>
<evidence type="ECO:0000256" key="1">
    <source>
        <dbReference type="SAM" id="MobiDB-lite"/>
    </source>
</evidence>
<feature type="region of interest" description="Disordered" evidence="1">
    <location>
        <begin position="136"/>
        <end position="155"/>
    </location>
</feature>
<protein>
    <recommendedName>
        <fullName evidence="2">PPM-type phosphatase domain-containing protein</fullName>
    </recommendedName>
</protein>
<gene>
    <name evidence="3" type="ORF">FNV43_RR08735</name>
</gene>
<dbReference type="SUPFAM" id="SSF81606">
    <property type="entry name" value="PP2C-like"/>
    <property type="match status" value="1"/>
</dbReference>
<dbReference type="EMBL" id="VOIH02000004">
    <property type="protein sequence ID" value="KAF3448027.1"/>
    <property type="molecule type" value="Genomic_DNA"/>
</dbReference>
<dbReference type="PROSITE" id="PS51746">
    <property type="entry name" value="PPM_2"/>
    <property type="match status" value="1"/>
</dbReference>
<dbReference type="PANTHER" id="PTHR47992">
    <property type="entry name" value="PROTEIN PHOSPHATASE"/>
    <property type="match status" value="1"/>
</dbReference>
<name>A0A8K0MJC4_9ROSA</name>
<dbReference type="AlphaFoldDB" id="A0A8K0MJC4"/>
<comment type="caution">
    <text evidence="3">The sequence shown here is derived from an EMBL/GenBank/DDBJ whole genome shotgun (WGS) entry which is preliminary data.</text>
</comment>
<dbReference type="InterPro" id="IPR015655">
    <property type="entry name" value="PP2C"/>
</dbReference>
<accession>A0A8K0MJC4</accession>
<feature type="domain" description="PPM-type phosphatase" evidence="2">
    <location>
        <begin position="62"/>
        <end position="374"/>
    </location>
</feature>
<dbReference type="Proteomes" id="UP000796880">
    <property type="component" value="Unassembled WGS sequence"/>
</dbReference>
<evidence type="ECO:0000313" key="4">
    <source>
        <dbReference type="Proteomes" id="UP000796880"/>
    </source>
</evidence>
<proteinExistence type="predicted"/>
<dbReference type="Gene3D" id="3.60.40.10">
    <property type="entry name" value="PPM-type phosphatase domain"/>
    <property type="match status" value="1"/>
</dbReference>
<reference evidence="3" key="1">
    <citation type="submission" date="2020-03" db="EMBL/GenBank/DDBJ databases">
        <title>A high-quality chromosome-level genome assembly of a woody plant with both climbing and erect habits, Rhamnella rubrinervis.</title>
        <authorList>
            <person name="Lu Z."/>
            <person name="Yang Y."/>
            <person name="Zhu X."/>
            <person name="Sun Y."/>
        </authorList>
    </citation>
    <scope>NUCLEOTIDE SEQUENCE</scope>
    <source>
        <strain evidence="3">BYM</strain>
        <tissue evidence="3">Leaf</tissue>
    </source>
</reference>
<organism evidence="3 4">
    <name type="scientific">Rhamnella rubrinervis</name>
    <dbReference type="NCBI Taxonomy" id="2594499"/>
    <lineage>
        <taxon>Eukaryota</taxon>
        <taxon>Viridiplantae</taxon>
        <taxon>Streptophyta</taxon>
        <taxon>Embryophyta</taxon>
        <taxon>Tracheophyta</taxon>
        <taxon>Spermatophyta</taxon>
        <taxon>Magnoliopsida</taxon>
        <taxon>eudicotyledons</taxon>
        <taxon>Gunneridae</taxon>
        <taxon>Pentapetalae</taxon>
        <taxon>rosids</taxon>
        <taxon>fabids</taxon>
        <taxon>Rosales</taxon>
        <taxon>Rhamnaceae</taxon>
        <taxon>rhamnoid group</taxon>
        <taxon>Rhamneae</taxon>
        <taxon>Rhamnella</taxon>
    </lineage>
</organism>
<evidence type="ECO:0000259" key="2">
    <source>
        <dbReference type="PROSITE" id="PS51746"/>
    </source>
</evidence>
<keyword evidence="4" id="KW-1185">Reference proteome</keyword>
<dbReference type="Pfam" id="PF00481">
    <property type="entry name" value="PP2C"/>
    <property type="match status" value="1"/>
</dbReference>
<dbReference type="OrthoDB" id="10264738at2759"/>
<dbReference type="InterPro" id="IPR001932">
    <property type="entry name" value="PPM-type_phosphatase-like_dom"/>
</dbReference>
<dbReference type="GO" id="GO:0004722">
    <property type="term" value="F:protein serine/threonine phosphatase activity"/>
    <property type="evidence" value="ECO:0007669"/>
    <property type="project" value="InterPro"/>
</dbReference>
<dbReference type="SMART" id="SM00332">
    <property type="entry name" value="PP2Cc"/>
    <property type="match status" value="1"/>
</dbReference>